<accession>A0A537JHY1</accession>
<dbReference type="AlphaFoldDB" id="A0A537JHY1"/>
<dbReference type="InterPro" id="IPR015422">
    <property type="entry name" value="PyrdxlP-dep_Trfase_small"/>
</dbReference>
<dbReference type="PANTHER" id="PTHR46383">
    <property type="entry name" value="ASPARTATE AMINOTRANSFERASE"/>
    <property type="match status" value="1"/>
</dbReference>
<organism evidence="7 8">
    <name type="scientific">Candidatus Segetimicrobium genomatis</name>
    <dbReference type="NCBI Taxonomy" id="2569760"/>
    <lineage>
        <taxon>Bacteria</taxon>
        <taxon>Bacillati</taxon>
        <taxon>Candidatus Sysuimicrobiota</taxon>
        <taxon>Candidatus Sysuimicrobiia</taxon>
        <taxon>Candidatus Sysuimicrobiales</taxon>
        <taxon>Candidatus Segetimicrobiaceae</taxon>
        <taxon>Candidatus Segetimicrobium</taxon>
    </lineage>
</organism>
<dbReference type="SUPFAM" id="SSF53383">
    <property type="entry name" value="PLP-dependent transferases"/>
    <property type="match status" value="1"/>
</dbReference>
<dbReference type="CDD" id="cd00609">
    <property type="entry name" value="AAT_like"/>
    <property type="match status" value="1"/>
</dbReference>
<feature type="non-terminal residue" evidence="7">
    <location>
        <position position="133"/>
    </location>
</feature>
<dbReference type="Gene3D" id="3.90.1150.10">
    <property type="entry name" value="Aspartate Aminotransferase, domain 1"/>
    <property type="match status" value="1"/>
</dbReference>
<protein>
    <submittedName>
        <fullName evidence="7">Aminotransferase class I/II-fold pyridoxal phosphate-dependent enzyme</fullName>
    </submittedName>
</protein>
<evidence type="ECO:0000256" key="2">
    <source>
        <dbReference type="ARBA" id="ARBA00007441"/>
    </source>
</evidence>
<keyword evidence="4 7" id="KW-0808">Transferase</keyword>
<reference evidence="7 8" key="1">
    <citation type="journal article" date="2019" name="Nat. Microbiol.">
        <title>Mediterranean grassland soil C-N compound turnover is dependent on rainfall and depth, and is mediated by genomically divergent microorganisms.</title>
        <authorList>
            <person name="Diamond S."/>
            <person name="Andeer P.F."/>
            <person name="Li Z."/>
            <person name="Crits-Christoph A."/>
            <person name="Burstein D."/>
            <person name="Anantharaman K."/>
            <person name="Lane K.R."/>
            <person name="Thomas B.C."/>
            <person name="Pan C."/>
            <person name="Northen T.R."/>
            <person name="Banfield J.F."/>
        </authorList>
    </citation>
    <scope>NUCLEOTIDE SEQUENCE [LARGE SCALE GENOMIC DNA]</scope>
    <source>
        <strain evidence="7">NP_7</strain>
    </source>
</reference>
<dbReference type="GO" id="GO:0008483">
    <property type="term" value="F:transaminase activity"/>
    <property type="evidence" value="ECO:0007669"/>
    <property type="project" value="UniProtKB-KW"/>
</dbReference>
<dbReference type="Gene3D" id="3.40.640.10">
    <property type="entry name" value="Type I PLP-dependent aspartate aminotransferase-like (Major domain)"/>
    <property type="match status" value="1"/>
</dbReference>
<dbReference type="InterPro" id="IPR015424">
    <property type="entry name" value="PyrdxlP-dep_Trfase"/>
</dbReference>
<feature type="domain" description="Aminotransferase class I/classII large" evidence="6">
    <location>
        <begin position="36"/>
        <end position="132"/>
    </location>
</feature>
<comment type="cofactor">
    <cofactor evidence="1">
        <name>pyridoxal 5'-phosphate</name>
        <dbReference type="ChEBI" id="CHEBI:597326"/>
    </cofactor>
</comment>
<dbReference type="GO" id="GO:0030170">
    <property type="term" value="F:pyridoxal phosphate binding"/>
    <property type="evidence" value="ECO:0007669"/>
    <property type="project" value="InterPro"/>
</dbReference>
<keyword evidence="3 7" id="KW-0032">Aminotransferase</keyword>
<dbReference type="PANTHER" id="PTHR46383:SF3">
    <property type="entry name" value="ASPARTATE AMINOTRANSFERASE-RELATED"/>
    <property type="match status" value="1"/>
</dbReference>
<sequence>MAIISNRRSVVAQRAQRVAWSGIRKMFERALADPSLINLSVGEPDFPTPSHIVKAAKNALDEGYTRYSPGLGYTTLREAIAVKMERENGLRIDPAHEVIVTAGAMEGIVLALLATIDPGDEVLIPDPGYTNYE</sequence>
<dbReference type="InterPro" id="IPR015421">
    <property type="entry name" value="PyrdxlP-dep_Trfase_major"/>
</dbReference>
<keyword evidence="5" id="KW-0663">Pyridoxal phosphate</keyword>
<evidence type="ECO:0000256" key="3">
    <source>
        <dbReference type="ARBA" id="ARBA00022576"/>
    </source>
</evidence>
<dbReference type="Pfam" id="PF00155">
    <property type="entry name" value="Aminotran_1_2"/>
    <property type="match status" value="1"/>
</dbReference>
<gene>
    <name evidence="7" type="ORF">E6H04_03500</name>
</gene>
<proteinExistence type="inferred from homology"/>
<evidence type="ECO:0000259" key="6">
    <source>
        <dbReference type="Pfam" id="PF00155"/>
    </source>
</evidence>
<dbReference type="EMBL" id="VBAO01000088">
    <property type="protein sequence ID" value="TMI83157.1"/>
    <property type="molecule type" value="Genomic_DNA"/>
</dbReference>
<evidence type="ECO:0000313" key="7">
    <source>
        <dbReference type="EMBL" id="TMI83157.1"/>
    </source>
</evidence>
<dbReference type="GO" id="GO:0006520">
    <property type="term" value="P:amino acid metabolic process"/>
    <property type="evidence" value="ECO:0007669"/>
    <property type="project" value="InterPro"/>
</dbReference>
<evidence type="ECO:0000256" key="4">
    <source>
        <dbReference type="ARBA" id="ARBA00022679"/>
    </source>
</evidence>
<evidence type="ECO:0000256" key="1">
    <source>
        <dbReference type="ARBA" id="ARBA00001933"/>
    </source>
</evidence>
<evidence type="ECO:0000256" key="5">
    <source>
        <dbReference type="ARBA" id="ARBA00022898"/>
    </source>
</evidence>
<dbReference type="Proteomes" id="UP000320048">
    <property type="component" value="Unassembled WGS sequence"/>
</dbReference>
<evidence type="ECO:0000313" key="8">
    <source>
        <dbReference type="Proteomes" id="UP000320048"/>
    </source>
</evidence>
<dbReference type="InterPro" id="IPR004839">
    <property type="entry name" value="Aminotransferase_I/II_large"/>
</dbReference>
<comment type="caution">
    <text evidence="7">The sequence shown here is derived from an EMBL/GenBank/DDBJ whole genome shotgun (WGS) entry which is preliminary data.</text>
</comment>
<dbReference type="InterPro" id="IPR050596">
    <property type="entry name" value="AspAT/PAT-like"/>
</dbReference>
<name>A0A537JHY1_9BACT</name>
<comment type="similarity">
    <text evidence="2">Belongs to the class-I pyridoxal-phosphate-dependent aminotransferase family.</text>
</comment>